<accession>A0ABN2R9D9</accession>
<dbReference type="Proteomes" id="UP001501116">
    <property type="component" value="Unassembled WGS sequence"/>
</dbReference>
<dbReference type="InterPro" id="IPR042099">
    <property type="entry name" value="ANL_N_sf"/>
</dbReference>
<organism evidence="8 9">
    <name type="scientific">Amycolatopsis minnesotensis</name>
    <dbReference type="NCBI Taxonomy" id="337894"/>
    <lineage>
        <taxon>Bacteria</taxon>
        <taxon>Bacillati</taxon>
        <taxon>Actinomycetota</taxon>
        <taxon>Actinomycetes</taxon>
        <taxon>Pseudonocardiales</taxon>
        <taxon>Pseudonocardiaceae</taxon>
        <taxon>Amycolatopsis</taxon>
    </lineage>
</organism>
<keyword evidence="2 8" id="KW-0436">Ligase</keyword>
<dbReference type="InterPro" id="IPR045851">
    <property type="entry name" value="AMP-bd_C_sf"/>
</dbReference>
<feature type="compositionally biased region" description="Basic and acidic residues" evidence="5">
    <location>
        <begin position="317"/>
        <end position="329"/>
    </location>
</feature>
<dbReference type="PANTHER" id="PTHR43107">
    <property type="entry name" value="LONG-CHAIN FATTY ACID TRANSPORT PROTEIN"/>
    <property type="match status" value="1"/>
</dbReference>
<evidence type="ECO:0000256" key="1">
    <source>
        <dbReference type="ARBA" id="ARBA00006432"/>
    </source>
</evidence>
<dbReference type="RefSeq" id="WP_344421278.1">
    <property type="nucleotide sequence ID" value="NZ_BAAANN010000016.1"/>
</dbReference>
<feature type="region of interest" description="Disordered" evidence="5">
    <location>
        <begin position="305"/>
        <end position="329"/>
    </location>
</feature>
<dbReference type="EMBL" id="BAAANN010000016">
    <property type="protein sequence ID" value="GAA1965708.1"/>
    <property type="molecule type" value="Genomic_DNA"/>
</dbReference>
<evidence type="ECO:0000256" key="4">
    <source>
        <dbReference type="ARBA" id="ARBA00022840"/>
    </source>
</evidence>
<comment type="caution">
    <text evidence="8">The sequence shown here is derived from an EMBL/GenBank/DDBJ whole genome shotgun (WGS) entry which is preliminary data.</text>
</comment>
<evidence type="ECO:0000259" key="6">
    <source>
        <dbReference type="Pfam" id="PF00501"/>
    </source>
</evidence>
<keyword evidence="4" id="KW-0067">ATP-binding</keyword>
<keyword evidence="9" id="KW-1185">Reference proteome</keyword>
<dbReference type="GO" id="GO:0016874">
    <property type="term" value="F:ligase activity"/>
    <property type="evidence" value="ECO:0007669"/>
    <property type="project" value="UniProtKB-KW"/>
</dbReference>
<evidence type="ECO:0000256" key="5">
    <source>
        <dbReference type="SAM" id="MobiDB-lite"/>
    </source>
</evidence>
<proteinExistence type="inferred from homology"/>
<protein>
    <submittedName>
        <fullName evidence="8">Long-chain-fatty-acid--CoA ligase</fullName>
    </submittedName>
</protein>
<evidence type="ECO:0000256" key="3">
    <source>
        <dbReference type="ARBA" id="ARBA00022741"/>
    </source>
</evidence>
<feature type="domain" description="AMP-binding enzyme C-terminal" evidence="7">
    <location>
        <begin position="417"/>
        <end position="492"/>
    </location>
</feature>
<evidence type="ECO:0000313" key="9">
    <source>
        <dbReference type="Proteomes" id="UP001501116"/>
    </source>
</evidence>
<evidence type="ECO:0000259" key="7">
    <source>
        <dbReference type="Pfam" id="PF13193"/>
    </source>
</evidence>
<dbReference type="SUPFAM" id="SSF56801">
    <property type="entry name" value="Acetyl-CoA synthetase-like"/>
    <property type="match status" value="1"/>
</dbReference>
<keyword evidence="3" id="KW-0547">Nucleotide-binding</keyword>
<evidence type="ECO:0000256" key="2">
    <source>
        <dbReference type="ARBA" id="ARBA00022598"/>
    </source>
</evidence>
<feature type="domain" description="AMP-dependent synthetase/ligase" evidence="6">
    <location>
        <begin position="17"/>
        <end position="366"/>
    </location>
</feature>
<evidence type="ECO:0000313" key="8">
    <source>
        <dbReference type="EMBL" id="GAA1965708.1"/>
    </source>
</evidence>
<gene>
    <name evidence="8" type="ORF">GCM10009754_42350</name>
</gene>
<comment type="similarity">
    <text evidence="1">Belongs to the ATP-dependent AMP-binding enzyme family.</text>
</comment>
<dbReference type="Gene3D" id="3.30.300.30">
    <property type="match status" value="1"/>
</dbReference>
<sequence>MSDLTVTALLLGHADSGRACLRYEDAVWSWGEHVQACAEHGAALRSMLRREVPPHVGVLAGNVPSFSFLLGGAALSGSVLVGLNPTRRGEALARDIALADCQFVLAERRFLPLLDRCPVPVFALDSPEWTDTLGARRGSPPNPVAADPADLVMLIFTSGTSGDPKAVRCTHGKIAFPGRMLAGRFGLSTHDTAYVSMPMFHSNAVMAGWAVGLAAGGTVAFRRHFSASGFFDDVRRFGATYANYVGKPLSYVVATPPRHDDADNPLRLVYGNEGAEADLAAFAERFSCRVVDAFGSTEGGIGFSRTAETPAGSLGKTPDDVEIRHPERGTRCPPAEFDGNGRLTNGAEAIGELVNTAGAGAFAGYYGDPDADAERLRDGVYHTGDLAYADADGYCYFAGRLGDWLRVDGENLGTAPIERVLLRHPDIAEAAVYAVPDERVGDQVMAALVLREGTLTPSAFGDFLAEQGDLGPKQLPRHVRICTAFPKTSTHKVVKRALAADGTRGADPVWARGADGYHASGFLAVASNPDEVPRRG</sequence>
<name>A0ABN2R9D9_9PSEU</name>
<dbReference type="PROSITE" id="PS00455">
    <property type="entry name" value="AMP_BINDING"/>
    <property type="match status" value="1"/>
</dbReference>
<dbReference type="Pfam" id="PF00501">
    <property type="entry name" value="AMP-binding"/>
    <property type="match status" value="1"/>
</dbReference>
<dbReference type="InterPro" id="IPR000873">
    <property type="entry name" value="AMP-dep_synth/lig_dom"/>
</dbReference>
<dbReference type="Pfam" id="PF13193">
    <property type="entry name" value="AMP-binding_C"/>
    <property type="match status" value="1"/>
</dbReference>
<dbReference type="InterPro" id="IPR020845">
    <property type="entry name" value="AMP-binding_CS"/>
</dbReference>
<dbReference type="PANTHER" id="PTHR43107:SF15">
    <property type="entry name" value="FATTY ACID TRANSPORT PROTEIN 3, ISOFORM A"/>
    <property type="match status" value="1"/>
</dbReference>
<dbReference type="Gene3D" id="3.40.50.12780">
    <property type="entry name" value="N-terminal domain of ligase-like"/>
    <property type="match status" value="1"/>
</dbReference>
<dbReference type="InterPro" id="IPR025110">
    <property type="entry name" value="AMP-bd_C"/>
</dbReference>
<reference evidence="8 9" key="1">
    <citation type="journal article" date="2019" name="Int. J. Syst. Evol. Microbiol.">
        <title>The Global Catalogue of Microorganisms (GCM) 10K type strain sequencing project: providing services to taxonomists for standard genome sequencing and annotation.</title>
        <authorList>
            <consortium name="The Broad Institute Genomics Platform"/>
            <consortium name="The Broad Institute Genome Sequencing Center for Infectious Disease"/>
            <person name="Wu L."/>
            <person name="Ma J."/>
        </authorList>
    </citation>
    <scope>NUCLEOTIDE SEQUENCE [LARGE SCALE GENOMIC DNA]</scope>
    <source>
        <strain evidence="8 9">JCM 14545</strain>
    </source>
</reference>